<dbReference type="AlphaFoldDB" id="A0A3M8PZ14"/>
<sequence length="457" mass="51156">MCGIFKMYIKECESSMPLMKRTTTSQAFVGTSFPYLKTGLAAVLMSPMAGMASPWLEASDPFLRSSLVLLSDSGQLSAPINQYPLRWSAFADDLVFLGRSNDHRAIANQELSHSLNNAKLNRGNRRLGLLGSSRAATPHGYGQFNDDKKGLYTHYEQLNHDFSYRISAQYREYQGNTDVRWEDSYLAYNAGPWLWSIGDLDRWWGPGWQHNLTLGSYAKAAPDVSVSYLGQHSSLGMWSIESLVASPSNNQVDYHSATRFVAKPFKRVEYGLTYQMWLAAQDSASNDDQITLDGKLTLPAIDDFYHSVYLEAASTAKNTELGAWMLGWTGAFPVGDSSVRLILETQQTTADHSKTPWSVGAYPSMTDGVSNTSYLLENSQSIAVHWQRSNDHKLGASHQTSTQNQTDYDLTQLTYRFPALAGMVHFGASYQRSHNQQHQNATNNSQTAIWSGYEFRF</sequence>
<accession>A0A3M8PZ14</accession>
<evidence type="ECO:0000313" key="2">
    <source>
        <dbReference type="Proteomes" id="UP000280507"/>
    </source>
</evidence>
<evidence type="ECO:0008006" key="3">
    <source>
        <dbReference type="Google" id="ProtNLM"/>
    </source>
</evidence>
<comment type="caution">
    <text evidence="1">The sequence shown here is derived from an EMBL/GenBank/DDBJ whole genome shotgun (WGS) entry which is preliminary data.</text>
</comment>
<evidence type="ECO:0000313" key="1">
    <source>
        <dbReference type="EMBL" id="RNF48782.1"/>
    </source>
</evidence>
<dbReference type="EMBL" id="RIZG01000010">
    <property type="protein sequence ID" value="RNF48782.1"/>
    <property type="molecule type" value="Genomic_DNA"/>
</dbReference>
<keyword evidence="2" id="KW-1185">Reference proteome</keyword>
<dbReference type="Pfam" id="PF14052">
    <property type="entry name" value="Caps_assemb_Wzi"/>
    <property type="match status" value="1"/>
</dbReference>
<proteinExistence type="predicted"/>
<dbReference type="Gene3D" id="2.40.160.130">
    <property type="entry name" value="Capsule assembly protein Wzi"/>
    <property type="match status" value="1"/>
</dbReference>
<dbReference type="InterPro" id="IPR026950">
    <property type="entry name" value="Caps_assemb_Wzi"/>
</dbReference>
<dbReference type="InterPro" id="IPR038636">
    <property type="entry name" value="Wzi_sf"/>
</dbReference>
<organism evidence="1 2">
    <name type="scientific">Marinomonas hwangdonensis</name>
    <dbReference type="NCBI Taxonomy" id="1053647"/>
    <lineage>
        <taxon>Bacteria</taxon>
        <taxon>Pseudomonadati</taxon>
        <taxon>Pseudomonadota</taxon>
        <taxon>Gammaproteobacteria</taxon>
        <taxon>Oceanospirillales</taxon>
        <taxon>Oceanospirillaceae</taxon>
        <taxon>Marinomonas</taxon>
    </lineage>
</organism>
<gene>
    <name evidence="1" type="ORF">EBI00_13780</name>
</gene>
<dbReference type="Proteomes" id="UP000280507">
    <property type="component" value="Unassembled WGS sequence"/>
</dbReference>
<reference evidence="1 2" key="1">
    <citation type="journal article" date="2012" name="Int. J. Syst. Evol. Microbiol.">
        <title>Marinomonas hwangdonensis sp. nov., isolated from seawater.</title>
        <authorList>
            <person name="Jung Y.T."/>
            <person name="Oh T.K."/>
            <person name="Yoon J.H."/>
        </authorList>
    </citation>
    <scope>NUCLEOTIDE SEQUENCE [LARGE SCALE GENOMIC DNA]</scope>
    <source>
        <strain evidence="1 2">HDW-15</strain>
    </source>
</reference>
<protein>
    <recommendedName>
        <fullName evidence="3">Capsule assembly Wzi family protein</fullName>
    </recommendedName>
</protein>
<name>A0A3M8PZ14_9GAMM</name>